<evidence type="ECO:0000313" key="2">
    <source>
        <dbReference type="Proteomes" id="UP001060085"/>
    </source>
</evidence>
<comment type="caution">
    <text evidence="1">The sequence shown here is derived from an EMBL/GenBank/DDBJ whole genome shotgun (WGS) entry which is preliminary data.</text>
</comment>
<reference evidence="2" key="1">
    <citation type="journal article" date="2023" name="Nat. Plants">
        <title>Single-cell RNA sequencing provides a high-resolution roadmap for understanding the multicellular compartmentation of specialized metabolism.</title>
        <authorList>
            <person name="Sun S."/>
            <person name="Shen X."/>
            <person name="Li Y."/>
            <person name="Li Y."/>
            <person name="Wang S."/>
            <person name="Li R."/>
            <person name="Zhang H."/>
            <person name="Shen G."/>
            <person name="Guo B."/>
            <person name="Wei J."/>
            <person name="Xu J."/>
            <person name="St-Pierre B."/>
            <person name="Chen S."/>
            <person name="Sun C."/>
        </authorList>
    </citation>
    <scope>NUCLEOTIDE SEQUENCE [LARGE SCALE GENOMIC DNA]</scope>
</reference>
<gene>
    <name evidence="1" type="ORF">M9H77_20742</name>
</gene>
<name>A0ACC0AKT1_CATRO</name>
<organism evidence="1 2">
    <name type="scientific">Catharanthus roseus</name>
    <name type="common">Madagascar periwinkle</name>
    <name type="synonym">Vinca rosea</name>
    <dbReference type="NCBI Taxonomy" id="4058"/>
    <lineage>
        <taxon>Eukaryota</taxon>
        <taxon>Viridiplantae</taxon>
        <taxon>Streptophyta</taxon>
        <taxon>Embryophyta</taxon>
        <taxon>Tracheophyta</taxon>
        <taxon>Spermatophyta</taxon>
        <taxon>Magnoliopsida</taxon>
        <taxon>eudicotyledons</taxon>
        <taxon>Gunneridae</taxon>
        <taxon>Pentapetalae</taxon>
        <taxon>asterids</taxon>
        <taxon>lamiids</taxon>
        <taxon>Gentianales</taxon>
        <taxon>Apocynaceae</taxon>
        <taxon>Rauvolfioideae</taxon>
        <taxon>Vinceae</taxon>
        <taxon>Catharanthinae</taxon>
        <taxon>Catharanthus</taxon>
    </lineage>
</organism>
<proteinExistence type="predicted"/>
<protein>
    <submittedName>
        <fullName evidence="1">Uncharacterized protein</fullName>
    </submittedName>
</protein>
<dbReference type="Proteomes" id="UP001060085">
    <property type="component" value="Linkage Group LG05"/>
</dbReference>
<keyword evidence="2" id="KW-1185">Reference proteome</keyword>
<accession>A0ACC0AKT1</accession>
<evidence type="ECO:0000313" key="1">
    <source>
        <dbReference type="EMBL" id="KAI5661419.1"/>
    </source>
</evidence>
<dbReference type="EMBL" id="CM044705">
    <property type="protein sequence ID" value="KAI5661419.1"/>
    <property type="molecule type" value="Genomic_DNA"/>
</dbReference>
<sequence length="196" mass="19845">MKKMMIKNRLIRLVVVLGVILIISNNKVVESASSSGAGAAAPAVDCSSLTLTMADCLSFVTSGSTVEKPEGSCCSGLKTTLKTDAECLCEGFKNSAQLGITLNVTKALSLPAACHVSAPSVTHCGLNINLDGSPAVSPMASSPVPAAATPPTTSSGTMEVTASPPPETSGSTILQAAASFESLVLCLGLLFAYFSF</sequence>